<dbReference type="RefSeq" id="WP_248477974.1">
    <property type="nucleotide sequence ID" value="NZ_JALPRF010000002.1"/>
</dbReference>
<evidence type="ECO:0000256" key="4">
    <source>
        <dbReference type="ARBA" id="ARBA00022989"/>
    </source>
</evidence>
<feature type="transmembrane region" description="Helical" evidence="6">
    <location>
        <begin position="542"/>
        <end position="567"/>
    </location>
</feature>
<sequence>MDDKLPTPPAWADRLLKWVCPPELLEELLGDLHEQFAEQVIAVGEQKARQDYLLEVIKFVRPYFIRQRAVQLLTQKTTLPDPLTTANNISNRSIRSQHKASDYPRPLLVSPDMLRNYLKIAFRTLWKSKGYAAINVVGLSVAFCICSFLFLTAYLQLTFDQFHQDSDRIFQAYLFSNDPQKVSRTGTLPLPLMPALKADYPEIEAATRLVTGRKSLVEVKGRYFDKLVSMTDPDFLKIFSFPLIKGNRANALNNLSSIVLSESMARAAFGTEDPIGKPVKVGSDNTVKQYIVSGVIRDAPYNSSIRYDALVRVENAPSYQTEKENWSAFFHPVFVKLPARVDPITLEERLKPFTQKYFPGNLEELVKKGAKPDQRGDIMAVRLQKLTNVHFDRDISNGRGAPIAVVYVLLGIAFFILLIACINFINLNIARSFTRAREVGVRKSLGALKNQLFVQIGGEATLICLIGFLVGLLLTYLLFPQFNATFDSRLSFDYLLQPGFVALMLSVFILVALVAGGYPAWQMTKFNAVEVLKGKISMRRPGILRNSLIVTQFAMSCLLACCTIIAAQQVDYLRTRPLGFQKEQVISIPVGNQVNGRQVLQRLRNKLATDPAVLAVTGTGVNLGQGKDRVSSRSTIGLTYKGKKIATDWLLVDYDYVKTLNIRMLSGRDFNRAYAADSVDRVVVTESLAKQLGETNPVGTYFRDDEDTTGAKSQIIGVVADFHLYSVADEKNPIMMHVSHSEPIHYIFVRVSESSLAGAMDKLKSVWNEVAPQAEFMGSFLDENVDAWYQNEEMLSRLFSLASGIAILLSCLGLFAIALMAIEQRTKEIGIRKVMGASIPSLVVVLSQDFVKLVIIALAISTPIAWLGMQSWLTNYTEHVAISVWVFVLVGLGAVLIALATISIHSVKAALMNPVKSLRSE</sequence>
<name>A0ABT0HMN0_9BACT</name>
<dbReference type="EMBL" id="JALPRF010000002">
    <property type="protein sequence ID" value="MCK8493427.1"/>
    <property type="molecule type" value="Genomic_DNA"/>
</dbReference>
<feature type="transmembrane region" description="Helical" evidence="6">
    <location>
        <begin position="499"/>
        <end position="521"/>
    </location>
</feature>
<proteinExistence type="predicted"/>
<accession>A0ABT0HMN0</accession>
<dbReference type="InterPro" id="IPR050250">
    <property type="entry name" value="Macrolide_Exporter_MacB"/>
</dbReference>
<keyword evidence="4 6" id="KW-1133">Transmembrane helix</keyword>
<feature type="transmembrane region" description="Helical" evidence="6">
    <location>
        <begin position="798"/>
        <end position="822"/>
    </location>
</feature>
<evidence type="ECO:0000259" key="7">
    <source>
        <dbReference type="Pfam" id="PF02687"/>
    </source>
</evidence>
<feature type="transmembrane region" description="Helical" evidence="6">
    <location>
        <begin position="404"/>
        <end position="427"/>
    </location>
</feature>
<evidence type="ECO:0000313" key="9">
    <source>
        <dbReference type="EMBL" id="MCK8493427.1"/>
    </source>
</evidence>
<comment type="caution">
    <text evidence="9">The sequence shown here is derived from an EMBL/GenBank/DDBJ whole genome shotgun (WGS) entry which is preliminary data.</text>
</comment>
<keyword evidence="10" id="KW-1185">Reference proteome</keyword>
<feature type="transmembrane region" description="Helical" evidence="6">
    <location>
        <begin position="132"/>
        <end position="155"/>
    </location>
</feature>
<evidence type="ECO:0000256" key="5">
    <source>
        <dbReference type="ARBA" id="ARBA00023136"/>
    </source>
</evidence>
<keyword evidence="5 6" id="KW-0472">Membrane</keyword>
<dbReference type="NCBIfam" id="NF038404">
    <property type="entry name" value="perm_prefix_2"/>
    <property type="match status" value="1"/>
</dbReference>
<dbReference type="PANTHER" id="PTHR30572:SF18">
    <property type="entry name" value="ABC-TYPE MACROLIDE FAMILY EXPORT SYSTEM PERMEASE COMPONENT 2"/>
    <property type="match status" value="1"/>
</dbReference>
<evidence type="ECO:0000313" key="10">
    <source>
        <dbReference type="Proteomes" id="UP001202180"/>
    </source>
</evidence>
<evidence type="ECO:0000259" key="8">
    <source>
        <dbReference type="Pfam" id="PF12704"/>
    </source>
</evidence>
<feature type="domain" description="MacB-like periplasmic core" evidence="8">
    <location>
        <begin position="637"/>
        <end position="764"/>
    </location>
</feature>
<protein>
    <submittedName>
        <fullName evidence="9">Permease prefix domain 2-containing transporter</fullName>
    </submittedName>
</protein>
<feature type="domain" description="ABC3 transporter permease C-terminal" evidence="7">
    <location>
        <begin position="801"/>
        <end position="913"/>
    </location>
</feature>
<evidence type="ECO:0000256" key="2">
    <source>
        <dbReference type="ARBA" id="ARBA00022475"/>
    </source>
</evidence>
<organism evidence="9 10">
    <name type="scientific">Spirosoma liriopis</name>
    <dbReference type="NCBI Taxonomy" id="2937440"/>
    <lineage>
        <taxon>Bacteria</taxon>
        <taxon>Pseudomonadati</taxon>
        <taxon>Bacteroidota</taxon>
        <taxon>Cytophagia</taxon>
        <taxon>Cytophagales</taxon>
        <taxon>Cytophagaceae</taxon>
        <taxon>Spirosoma</taxon>
    </lineage>
</organism>
<comment type="subcellular location">
    <subcellularLocation>
        <location evidence="1">Cell membrane</location>
        <topology evidence="1">Multi-pass membrane protein</topology>
    </subcellularLocation>
</comment>
<feature type="transmembrane region" description="Helical" evidence="6">
    <location>
        <begin position="880"/>
        <end position="902"/>
    </location>
</feature>
<evidence type="ECO:0000256" key="6">
    <source>
        <dbReference type="SAM" id="Phobius"/>
    </source>
</evidence>
<dbReference type="Pfam" id="PF12704">
    <property type="entry name" value="MacB_PCD"/>
    <property type="match status" value="2"/>
</dbReference>
<dbReference type="InterPro" id="IPR003838">
    <property type="entry name" value="ABC3_permease_C"/>
</dbReference>
<feature type="transmembrane region" description="Helical" evidence="6">
    <location>
        <begin position="452"/>
        <end position="479"/>
    </location>
</feature>
<dbReference type="PANTHER" id="PTHR30572">
    <property type="entry name" value="MEMBRANE COMPONENT OF TRANSPORTER-RELATED"/>
    <property type="match status" value="1"/>
</dbReference>
<feature type="transmembrane region" description="Helical" evidence="6">
    <location>
        <begin position="834"/>
        <end position="860"/>
    </location>
</feature>
<dbReference type="Proteomes" id="UP001202180">
    <property type="component" value="Unassembled WGS sequence"/>
</dbReference>
<dbReference type="Pfam" id="PF02687">
    <property type="entry name" value="FtsX"/>
    <property type="match status" value="2"/>
</dbReference>
<keyword evidence="3 6" id="KW-0812">Transmembrane</keyword>
<keyword evidence="2" id="KW-1003">Cell membrane</keyword>
<feature type="domain" description="ABC3 transporter permease C-terminal" evidence="7">
    <location>
        <begin position="412"/>
        <end position="527"/>
    </location>
</feature>
<dbReference type="InterPro" id="IPR025857">
    <property type="entry name" value="MacB_PCD"/>
</dbReference>
<reference evidence="9 10" key="1">
    <citation type="submission" date="2022-04" db="EMBL/GenBank/DDBJ databases">
        <title>Spirosoma sp. strain RP8 genome sequencing and assembly.</title>
        <authorList>
            <person name="Jung Y."/>
        </authorList>
    </citation>
    <scope>NUCLEOTIDE SEQUENCE [LARGE SCALE GENOMIC DNA]</scope>
    <source>
        <strain evidence="9 10">RP8</strain>
    </source>
</reference>
<gene>
    <name evidence="9" type="ORF">M0L20_16285</name>
</gene>
<dbReference type="InterPro" id="IPR047699">
    <property type="entry name" value="Permease_put_prefix"/>
</dbReference>
<evidence type="ECO:0000256" key="3">
    <source>
        <dbReference type="ARBA" id="ARBA00022692"/>
    </source>
</evidence>
<evidence type="ECO:0000256" key="1">
    <source>
        <dbReference type="ARBA" id="ARBA00004651"/>
    </source>
</evidence>
<feature type="domain" description="MacB-like periplasmic core" evidence="8">
    <location>
        <begin position="137"/>
        <end position="351"/>
    </location>
</feature>